<organism evidence="2 3">
    <name type="scientific">Pseudomonas fluorescens</name>
    <dbReference type="NCBI Taxonomy" id="294"/>
    <lineage>
        <taxon>Bacteria</taxon>
        <taxon>Pseudomonadati</taxon>
        <taxon>Pseudomonadota</taxon>
        <taxon>Gammaproteobacteria</taxon>
        <taxon>Pseudomonadales</taxon>
        <taxon>Pseudomonadaceae</taxon>
        <taxon>Pseudomonas</taxon>
    </lineage>
</organism>
<dbReference type="AlphaFoldDB" id="A0A3S4PBY9"/>
<protein>
    <recommendedName>
        <fullName evidence="4">Secreted protein</fullName>
    </recommendedName>
</protein>
<sequence>MKGFSVLLGSLILAAASMAFAADPAFKDYTVTPVFNGPNHKLVPQENSSPMMDQARVQAPQGKVNFAGHYILHRLGCGGSAICGEVLDAQTGEVVGGLPNAYDGSTFGMVYQPDSRLVIVSGITLDGEEDAQGNALESGNRDRYYEFVNNEFRLLSMTDVESSPMDEE</sequence>
<dbReference type="EMBL" id="LR134318">
    <property type="protein sequence ID" value="VEF13667.1"/>
    <property type="molecule type" value="Genomic_DNA"/>
</dbReference>
<accession>A0A3S4PBY9</accession>
<evidence type="ECO:0000313" key="3">
    <source>
        <dbReference type="Proteomes" id="UP000281909"/>
    </source>
</evidence>
<gene>
    <name evidence="2" type="ORF">NCTC9428_05370</name>
</gene>
<evidence type="ECO:0000256" key="1">
    <source>
        <dbReference type="SAM" id="SignalP"/>
    </source>
</evidence>
<feature type="chain" id="PRO_5018775973" description="Secreted protein" evidence="1">
    <location>
        <begin position="22"/>
        <end position="168"/>
    </location>
</feature>
<keyword evidence="1" id="KW-0732">Signal</keyword>
<evidence type="ECO:0000313" key="2">
    <source>
        <dbReference type="EMBL" id="VEF13667.1"/>
    </source>
</evidence>
<evidence type="ECO:0008006" key="4">
    <source>
        <dbReference type="Google" id="ProtNLM"/>
    </source>
</evidence>
<name>A0A3S4PBY9_PSEFL</name>
<reference evidence="2 3" key="1">
    <citation type="submission" date="2018-12" db="EMBL/GenBank/DDBJ databases">
        <authorList>
            <consortium name="Pathogen Informatics"/>
        </authorList>
    </citation>
    <scope>NUCLEOTIDE SEQUENCE [LARGE SCALE GENOMIC DNA]</scope>
    <source>
        <strain evidence="2 3">NCTC9428</strain>
    </source>
</reference>
<feature type="signal peptide" evidence="1">
    <location>
        <begin position="1"/>
        <end position="21"/>
    </location>
</feature>
<proteinExistence type="predicted"/>
<dbReference type="Proteomes" id="UP000281909">
    <property type="component" value="Chromosome"/>
</dbReference>